<keyword evidence="1" id="KW-0812">Transmembrane</keyword>
<gene>
    <name evidence="2" type="ORF">BCR33DRAFT_713534</name>
</gene>
<protein>
    <recommendedName>
        <fullName evidence="4">Cache domain-containing protein</fullName>
    </recommendedName>
</protein>
<reference evidence="2 3" key="1">
    <citation type="submission" date="2016-07" db="EMBL/GenBank/DDBJ databases">
        <title>Pervasive Adenine N6-methylation of Active Genes in Fungi.</title>
        <authorList>
            <consortium name="DOE Joint Genome Institute"/>
            <person name="Mondo S.J."/>
            <person name="Dannebaum R.O."/>
            <person name="Kuo R.C."/>
            <person name="Labutti K."/>
            <person name="Haridas S."/>
            <person name="Kuo A."/>
            <person name="Salamov A."/>
            <person name="Ahrendt S.R."/>
            <person name="Lipzen A."/>
            <person name="Sullivan W."/>
            <person name="Andreopoulos W.B."/>
            <person name="Clum A."/>
            <person name="Lindquist E."/>
            <person name="Daum C."/>
            <person name="Ramamoorthy G.K."/>
            <person name="Gryganskyi A."/>
            <person name="Culley D."/>
            <person name="Magnuson J.K."/>
            <person name="James T.Y."/>
            <person name="O'Malley M.A."/>
            <person name="Stajich J.E."/>
            <person name="Spatafora J.W."/>
            <person name="Visel A."/>
            <person name="Grigoriev I.V."/>
        </authorList>
    </citation>
    <scope>NUCLEOTIDE SEQUENCE [LARGE SCALE GENOMIC DNA]</scope>
    <source>
        <strain evidence="2 3">JEL800</strain>
    </source>
</reference>
<proteinExistence type="predicted"/>
<comment type="caution">
    <text evidence="2">The sequence shown here is derived from an EMBL/GenBank/DDBJ whole genome shotgun (WGS) entry which is preliminary data.</text>
</comment>
<keyword evidence="3" id="KW-1185">Reference proteome</keyword>
<accession>A0A1Y2CUC9</accession>
<keyword evidence="1" id="KW-1133">Transmembrane helix</keyword>
<feature type="transmembrane region" description="Helical" evidence="1">
    <location>
        <begin position="387"/>
        <end position="409"/>
    </location>
</feature>
<feature type="transmembrane region" description="Helical" evidence="1">
    <location>
        <begin position="16"/>
        <end position="44"/>
    </location>
</feature>
<dbReference type="AlphaFoldDB" id="A0A1Y2CUC9"/>
<dbReference type="Proteomes" id="UP000193642">
    <property type="component" value="Unassembled WGS sequence"/>
</dbReference>
<sequence length="518" mass="55888">MFLLPPAQSAPLKHHLLYWFILCALVSLFFSEAIAVGFIGGSLFSLTNTASSLLTTQASNALASSIVSNSAQLFEDALADVIFAMTASSTAIGDTYRQDYSTGYEPSFYGYNATSNGKFTPPPLNYTTNSTLNKVAHVDTFIRPLYKLSPNVLSVQIGFDDSGLFKSYPGTGDNLNLGTYDPRTRSWYQAALKNQASPSSFAIANPYLSAFGRGWVLTTSKVFYNKVDGTVAGVISIQSQLSEFSKLLSSFTVSGSNVAVFTADPNGYVVASTKIKFDDLNPSPTYFSYKNTSSPTFSDSLWNQIISSSSSSFNTQTSNFGSTTFTDPQTNIPYLILWKTLSIYASDAASKSGTPSWVAVGSVPISQLQTIVDTTTANLKKSVPLSIGISVGVFAGTTLIVLLLVIVFANQIVKPLALLSAESSRVSNNIGGKDLWEGVNDKDVSRSGVDEMDKFKDSFYEMVFVKAVVEHELPSFESVEVQSILDLLPDEPPQYEEADPNVYANARAPAGGFGTFRN</sequence>
<evidence type="ECO:0008006" key="4">
    <source>
        <dbReference type="Google" id="ProtNLM"/>
    </source>
</evidence>
<evidence type="ECO:0000313" key="3">
    <source>
        <dbReference type="Proteomes" id="UP000193642"/>
    </source>
</evidence>
<name>A0A1Y2CUC9_9FUNG</name>
<dbReference type="Gene3D" id="3.30.450.20">
    <property type="entry name" value="PAS domain"/>
    <property type="match status" value="1"/>
</dbReference>
<dbReference type="STRING" id="329046.A0A1Y2CUC9"/>
<keyword evidence="1" id="KW-0472">Membrane</keyword>
<dbReference type="EMBL" id="MCGO01000008">
    <property type="protein sequence ID" value="ORY49935.1"/>
    <property type="molecule type" value="Genomic_DNA"/>
</dbReference>
<dbReference type="OrthoDB" id="2150145at2759"/>
<evidence type="ECO:0000256" key="1">
    <source>
        <dbReference type="SAM" id="Phobius"/>
    </source>
</evidence>
<evidence type="ECO:0000313" key="2">
    <source>
        <dbReference type="EMBL" id="ORY49935.1"/>
    </source>
</evidence>
<organism evidence="2 3">
    <name type="scientific">Rhizoclosmatium globosum</name>
    <dbReference type="NCBI Taxonomy" id="329046"/>
    <lineage>
        <taxon>Eukaryota</taxon>
        <taxon>Fungi</taxon>
        <taxon>Fungi incertae sedis</taxon>
        <taxon>Chytridiomycota</taxon>
        <taxon>Chytridiomycota incertae sedis</taxon>
        <taxon>Chytridiomycetes</taxon>
        <taxon>Chytridiales</taxon>
        <taxon>Chytriomycetaceae</taxon>
        <taxon>Rhizoclosmatium</taxon>
    </lineage>
</organism>